<evidence type="ECO:0000313" key="3">
    <source>
        <dbReference type="Proteomes" id="UP000029554"/>
    </source>
</evidence>
<comment type="caution">
    <text evidence="2">The sequence shown here is derived from an EMBL/GenBank/DDBJ whole genome shotgun (WGS) entry which is preliminary data.</text>
</comment>
<dbReference type="STRING" id="1453498.LG45_13140"/>
<proteinExistence type="predicted"/>
<evidence type="ECO:0000256" key="1">
    <source>
        <dbReference type="SAM" id="MobiDB-lite"/>
    </source>
</evidence>
<evidence type="ECO:0000313" key="2">
    <source>
        <dbReference type="EMBL" id="KGD67165.1"/>
    </source>
</evidence>
<sequence>MLSQLALNIKSNKNIKTLKLEIMKKSLVIFSLFSLMMVLTSFTAPTEIGGRSQVPSFEIGGRSQVPSFEIGGRSQVPSFEIGGRSQVPSFEIGGRSQVPTL</sequence>
<dbReference type="AlphaFoldDB" id="A0A095UX89"/>
<dbReference type="Proteomes" id="UP000029554">
    <property type="component" value="Unassembled WGS sequence"/>
</dbReference>
<dbReference type="EMBL" id="JRHH01000005">
    <property type="protein sequence ID" value="KGD67165.1"/>
    <property type="molecule type" value="Genomic_DNA"/>
</dbReference>
<keyword evidence="3" id="KW-1185">Reference proteome</keyword>
<name>A0A095UX89_9FLAO</name>
<reference evidence="2 3" key="1">
    <citation type="submission" date="2014-09" db="EMBL/GenBank/DDBJ databases">
        <title>Whole Genome Shotgun of Flavobacterium aquatile LMG 4008.</title>
        <authorList>
            <person name="Gale A.N."/>
            <person name="Pipes S.E."/>
            <person name="Newman J.D."/>
        </authorList>
    </citation>
    <scope>NUCLEOTIDE SEQUENCE [LARGE SCALE GENOMIC DNA]</scope>
    <source>
        <strain evidence="2 3">LMG 4008</strain>
    </source>
</reference>
<gene>
    <name evidence="2" type="ORF">LG45_13140</name>
</gene>
<protein>
    <submittedName>
        <fullName evidence="2">Uncharacterized protein</fullName>
    </submittedName>
</protein>
<organism evidence="2 3">
    <name type="scientific">Flavobacterium aquatile LMG 4008 = ATCC 11947</name>
    <dbReference type="NCBI Taxonomy" id="1453498"/>
    <lineage>
        <taxon>Bacteria</taxon>
        <taxon>Pseudomonadati</taxon>
        <taxon>Bacteroidota</taxon>
        <taxon>Flavobacteriia</taxon>
        <taxon>Flavobacteriales</taxon>
        <taxon>Flavobacteriaceae</taxon>
        <taxon>Flavobacterium</taxon>
    </lineage>
</organism>
<accession>A0A095UX89</accession>
<feature type="region of interest" description="Disordered" evidence="1">
    <location>
        <begin position="65"/>
        <end position="101"/>
    </location>
</feature>